<reference evidence="1" key="1">
    <citation type="submission" date="2019-04" db="EMBL/GenBank/DDBJ databases">
        <authorList>
            <person name="Alioto T."/>
            <person name="Alioto T."/>
        </authorList>
    </citation>
    <scope>NUCLEOTIDE SEQUENCE [LARGE SCALE GENOMIC DNA]</scope>
</reference>
<proteinExistence type="predicted"/>
<dbReference type="EMBL" id="CABDUW010000348">
    <property type="protein sequence ID" value="VTJ66508.1"/>
    <property type="molecule type" value="Genomic_DNA"/>
</dbReference>
<organism evidence="1 2">
    <name type="scientific">Marmota monax</name>
    <name type="common">Woodchuck</name>
    <dbReference type="NCBI Taxonomy" id="9995"/>
    <lineage>
        <taxon>Eukaryota</taxon>
        <taxon>Metazoa</taxon>
        <taxon>Chordata</taxon>
        <taxon>Craniata</taxon>
        <taxon>Vertebrata</taxon>
        <taxon>Euteleostomi</taxon>
        <taxon>Mammalia</taxon>
        <taxon>Eutheria</taxon>
        <taxon>Euarchontoglires</taxon>
        <taxon>Glires</taxon>
        <taxon>Rodentia</taxon>
        <taxon>Sciuromorpha</taxon>
        <taxon>Sciuridae</taxon>
        <taxon>Xerinae</taxon>
        <taxon>Marmotini</taxon>
        <taxon>Marmota</taxon>
    </lineage>
</organism>
<accession>A0A5E4BA28</accession>
<name>A0A5E4BA28_MARMO</name>
<gene>
    <name evidence="1" type="ORF">MONAX_5E031425</name>
</gene>
<sequence length="53" mass="5770">MLMYWSSGLDLTPACRSWPSSPSLSPALKMEGSCSRSLLCCLTSLLFLVQLST</sequence>
<comment type="caution">
    <text evidence="1">The sequence shown here is derived from an EMBL/GenBank/DDBJ whole genome shotgun (WGS) entry which is preliminary data.</text>
</comment>
<feature type="non-terminal residue" evidence="1">
    <location>
        <position position="53"/>
    </location>
</feature>
<keyword evidence="2" id="KW-1185">Reference proteome</keyword>
<evidence type="ECO:0000313" key="1">
    <source>
        <dbReference type="EMBL" id="VTJ66508.1"/>
    </source>
</evidence>
<evidence type="ECO:0000313" key="2">
    <source>
        <dbReference type="Proteomes" id="UP000335636"/>
    </source>
</evidence>
<dbReference type="Proteomes" id="UP000335636">
    <property type="component" value="Unassembled WGS sequence"/>
</dbReference>
<dbReference type="AlphaFoldDB" id="A0A5E4BA28"/>
<protein>
    <submittedName>
        <fullName evidence="1">Uncharacterized protein</fullName>
    </submittedName>
</protein>